<evidence type="ECO:0000313" key="2">
    <source>
        <dbReference type="Proteomes" id="UP000594220"/>
    </source>
</evidence>
<dbReference type="Ensembl" id="ENSCPRT00005030575.1">
    <property type="protein sequence ID" value="ENSCPRP00005026165.1"/>
    <property type="gene ID" value="ENSCPRG00005018159.1"/>
</dbReference>
<proteinExistence type="predicted"/>
<reference evidence="1" key="1">
    <citation type="submission" date="2025-08" db="UniProtKB">
        <authorList>
            <consortium name="Ensembl"/>
        </authorList>
    </citation>
    <scope>IDENTIFICATION</scope>
</reference>
<name>A0A7M4FMZ0_CROPO</name>
<dbReference type="Proteomes" id="UP000594220">
    <property type="component" value="Unplaced"/>
</dbReference>
<keyword evidence="2" id="KW-1185">Reference proteome</keyword>
<reference evidence="1" key="2">
    <citation type="submission" date="2025-09" db="UniProtKB">
        <authorList>
            <consortium name="Ensembl"/>
        </authorList>
    </citation>
    <scope>IDENTIFICATION</scope>
</reference>
<organism evidence="1 2">
    <name type="scientific">Crocodylus porosus</name>
    <name type="common">Saltwater crocodile</name>
    <name type="synonym">Estuarine crocodile</name>
    <dbReference type="NCBI Taxonomy" id="8502"/>
    <lineage>
        <taxon>Eukaryota</taxon>
        <taxon>Metazoa</taxon>
        <taxon>Chordata</taxon>
        <taxon>Craniata</taxon>
        <taxon>Vertebrata</taxon>
        <taxon>Euteleostomi</taxon>
        <taxon>Archelosauria</taxon>
        <taxon>Archosauria</taxon>
        <taxon>Crocodylia</taxon>
        <taxon>Longirostres</taxon>
        <taxon>Crocodylidae</taxon>
        <taxon>Crocodylus</taxon>
    </lineage>
</organism>
<protein>
    <submittedName>
        <fullName evidence="1">Uncharacterized protein</fullName>
    </submittedName>
</protein>
<evidence type="ECO:0000313" key="1">
    <source>
        <dbReference type="Ensembl" id="ENSCPRP00005026165.1"/>
    </source>
</evidence>
<sequence>KHLKKRKLQRIYVWDSANITEATNIHTPSIKLLWKLYELRKTPHFCPKIFNDLYLQLTSNNITTEKDEKNIFLLYFVKQLSLLESFTQLQGEKYVFFKNRQNRFLNHEIW</sequence>
<dbReference type="AlphaFoldDB" id="A0A7M4FMZ0"/>
<accession>A0A7M4FMZ0</accession>